<proteinExistence type="predicted"/>
<evidence type="ECO:0000313" key="3">
    <source>
        <dbReference type="Proteomes" id="UP000298663"/>
    </source>
</evidence>
<evidence type="ECO:0000256" key="1">
    <source>
        <dbReference type="SAM" id="MobiDB-lite"/>
    </source>
</evidence>
<keyword evidence="3" id="KW-1185">Reference proteome</keyword>
<dbReference type="EMBL" id="AZBU02000003">
    <property type="protein sequence ID" value="TKR89685.1"/>
    <property type="molecule type" value="Genomic_DNA"/>
</dbReference>
<name>A0A4V6A578_STECR</name>
<sequence>MCLLTLLCIYKNASFDLAKIIPKCRAKLEKSTKTTENGDGKSDHDKQSIGLPYQNDCNKLEDVSVDNGKHVLDTIEE</sequence>
<comment type="caution">
    <text evidence="2">The sequence shown here is derived from an EMBL/GenBank/DDBJ whole genome shotgun (WGS) entry which is preliminary data.</text>
</comment>
<gene>
    <name evidence="2" type="ORF">L596_013750</name>
</gene>
<accession>A0A4V6A578</accession>
<dbReference type="AlphaFoldDB" id="A0A4V6A578"/>
<dbReference type="Proteomes" id="UP000298663">
    <property type="component" value="Unassembled WGS sequence"/>
</dbReference>
<reference evidence="2 3" key="2">
    <citation type="journal article" date="2019" name="G3 (Bethesda)">
        <title>Hybrid Assembly of the Genome of the Entomopathogenic Nematode Steinernema carpocapsae Identifies the X-Chromosome.</title>
        <authorList>
            <person name="Serra L."/>
            <person name="Macchietto M."/>
            <person name="Macias-Munoz A."/>
            <person name="McGill C.J."/>
            <person name="Rodriguez I.M."/>
            <person name="Rodriguez B."/>
            <person name="Murad R."/>
            <person name="Mortazavi A."/>
        </authorList>
    </citation>
    <scope>NUCLEOTIDE SEQUENCE [LARGE SCALE GENOMIC DNA]</scope>
    <source>
        <strain evidence="2 3">ALL</strain>
    </source>
</reference>
<organism evidence="2 3">
    <name type="scientific">Steinernema carpocapsae</name>
    <name type="common">Entomopathogenic nematode</name>
    <dbReference type="NCBI Taxonomy" id="34508"/>
    <lineage>
        <taxon>Eukaryota</taxon>
        <taxon>Metazoa</taxon>
        <taxon>Ecdysozoa</taxon>
        <taxon>Nematoda</taxon>
        <taxon>Chromadorea</taxon>
        <taxon>Rhabditida</taxon>
        <taxon>Tylenchina</taxon>
        <taxon>Panagrolaimomorpha</taxon>
        <taxon>Strongyloidoidea</taxon>
        <taxon>Steinernematidae</taxon>
        <taxon>Steinernema</taxon>
    </lineage>
</organism>
<evidence type="ECO:0000313" key="2">
    <source>
        <dbReference type="EMBL" id="TKR89685.1"/>
    </source>
</evidence>
<protein>
    <submittedName>
        <fullName evidence="2">Uncharacterized protein</fullName>
    </submittedName>
</protein>
<feature type="compositionally biased region" description="Basic and acidic residues" evidence="1">
    <location>
        <begin position="29"/>
        <end position="47"/>
    </location>
</feature>
<reference evidence="2 3" key="1">
    <citation type="journal article" date="2015" name="Genome Biol.">
        <title>Comparative genomics of Steinernema reveals deeply conserved gene regulatory networks.</title>
        <authorList>
            <person name="Dillman A.R."/>
            <person name="Macchietto M."/>
            <person name="Porter C.F."/>
            <person name="Rogers A."/>
            <person name="Williams B."/>
            <person name="Antoshechkin I."/>
            <person name="Lee M.M."/>
            <person name="Goodwin Z."/>
            <person name="Lu X."/>
            <person name="Lewis E.E."/>
            <person name="Goodrich-Blair H."/>
            <person name="Stock S.P."/>
            <person name="Adams B.J."/>
            <person name="Sternberg P.W."/>
            <person name="Mortazavi A."/>
        </authorList>
    </citation>
    <scope>NUCLEOTIDE SEQUENCE [LARGE SCALE GENOMIC DNA]</scope>
    <source>
        <strain evidence="2 3">ALL</strain>
    </source>
</reference>
<feature type="region of interest" description="Disordered" evidence="1">
    <location>
        <begin position="29"/>
        <end position="55"/>
    </location>
</feature>